<dbReference type="Gene3D" id="3.40.50.1820">
    <property type="entry name" value="alpha/beta hydrolase"/>
    <property type="match status" value="1"/>
</dbReference>
<dbReference type="GO" id="GO:0009086">
    <property type="term" value="P:methionine biosynthetic process"/>
    <property type="evidence" value="ECO:0007669"/>
    <property type="project" value="UniProtKB-UniRule"/>
</dbReference>
<dbReference type="NCBIfam" id="NF001209">
    <property type="entry name" value="PRK00175.1"/>
    <property type="match status" value="1"/>
</dbReference>
<name>A0A6M1RTB0_9BACT</name>
<feature type="binding site" evidence="2">
    <location>
        <position position="232"/>
    </location>
    <ligand>
        <name>substrate</name>
    </ligand>
</feature>
<accession>A0A6M1RTB0</accession>
<feature type="domain" description="AB hydrolase-1" evidence="4">
    <location>
        <begin position="49"/>
        <end position="347"/>
    </location>
</feature>
<evidence type="ECO:0000313" key="6">
    <source>
        <dbReference type="Proteomes" id="UP000477311"/>
    </source>
</evidence>
<evidence type="ECO:0000256" key="2">
    <source>
        <dbReference type="HAMAP-Rule" id="MF_00296"/>
    </source>
</evidence>
<comment type="function">
    <text evidence="2">Transfers an acetyl group from acetyl-CoA to L-homoserine, forming acetyl-L-homoserine.</text>
</comment>
<keyword evidence="1 2" id="KW-0808">Transferase</keyword>
<dbReference type="Proteomes" id="UP000477311">
    <property type="component" value="Unassembled WGS sequence"/>
</dbReference>
<keyword evidence="2" id="KW-0486">Methionine biosynthesis</keyword>
<keyword evidence="2 5" id="KW-0012">Acyltransferase</keyword>
<dbReference type="InterPro" id="IPR008220">
    <property type="entry name" value="HAT_MetX-like"/>
</dbReference>
<protein>
    <recommendedName>
        <fullName evidence="2">Homoserine O-acetyltransferase</fullName>
        <shortName evidence="2">HAT</shortName>
        <ecNumber evidence="2">2.3.1.31</ecNumber>
    </recommendedName>
    <alternativeName>
        <fullName evidence="2">Homoserine transacetylase</fullName>
        <shortName evidence="2">HTA</shortName>
    </alternativeName>
</protein>
<sequence>MQKLTRVKTRFIRFRSRRNPLRLRVGGELDDFTLAYEMYGKMNSDRSNVILLFHAMTGSQHAAGYNPEVPGVDGRWTEENHIGWWDGFIGPGKALDTRLFCVLCVNYLGGCYGSTGPASINPKTGRRWAADFPVLRMCDIVDSQIRLLDELGVRQLHAVIGASIGGFLALTLATRYPDRVRVVVPIGTGPETTIYHRIINFEQITAIESDPNFKGGNYYDGPPPETGLALARRIAHKTFVSLEMLSERARSEVVPHKPPHGWYEMNHPVESYMLHQGLKFVKRFDANTYLRILDAWQWFDLAAEANAPDLPSAFERCRGQKYLVFSIDSDLSFPRTEQEKLVHLLKRAHVPCIWITVHSEKGHDSFLLEPRLYTPHLQQELAG</sequence>
<dbReference type="NCBIfam" id="TIGR01392">
    <property type="entry name" value="homoserO_Ac_trn"/>
    <property type="match status" value="1"/>
</dbReference>
<feature type="active site" evidence="2 3">
    <location>
        <position position="363"/>
    </location>
</feature>
<feature type="active site" evidence="2 3">
    <location>
        <position position="330"/>
    </location>
</feature>
<keyword evidence="6" id="KW-1185">Reference proteome</keyword>
<dbReference type="InterPro" id="IPR000073">
    <property type="entry name" value="AB_hydrolase_1"/>
</dbReference>
<evidence type="ECO:0000256" key="3">
    <source>
        <dbReference type="PIRSR" id="PIRSR000443-1"/>
    </source>
</evidence>
<dbReference type="PANTHER" id="PTHR32268">
    <property type="entry name" value="HOMOSERINE O-ACETYLTRANSFERASE"/>
    <property type="match status" value="1"/>
</dbReference>
<dbReference type="AlphaFoldDB" id="A0A6M1RTB0"/>
<proteinExistence type="inferred from homology"/>
<gene>
    <name evidence="2" type="primary">metXA</name>
    <name evidence="5" type="ORF">G4L39_01185</name>
</gene>
<feature type="active site" description="Nucleophile" evidence="2 3">
    <location>
        <position position="163"/>
    </location>
</feature>
<dbReference type="GO" id="GO:0004414">
    <property type="term" value="F:homoserine O-acetyltransferase activity"/>
    <property type="evidence" value="ECO:0007669"/>
    <property type="project" value="UniProtKB-UniRule"/>
</dbReference>
<dbReference type="EMBL" id="JAAKYA010000006">
    <property type="protein sequence ID" value="NGO38012.1"/>
    <property type="molecule type" value="Genomic_DNA"/>
</dbReference>
<comment type="subunit">
    <text evidence="2">Homodimer.</text>
</comment>
<comment type="caution">
    <text evidence="2">Lacks conserved residue(s) required for the propagation of feature annotation.</text>
</comment>
<evidence type="ECO:0000259" key="4">
    <source>
        <dbReference type="Pfam" id="PF00561"/>
    </source>
</evidence>
<dbReference type="GO" id="GO:0009092">
    <property type="term" value="P:homoserine metabolic process"/>
    <property type="evidence" value="ECO:0007669"/>
    <property type="project" value="TreeGrafter"/>
</dbReference>
<keyword evidence="2" id="KW-0963">Cytoplasm</keyword>
<dbReference type="SUPFAM" id="SSF53474">
    <property type="entry name" value="alpha/beta-Hydrolases"/>
    <property type="match status" value="1"/>
</dbReference>
<evidence type="ECO:0000256" key="1">
    <source>
        <dbReference type="ARBA" id="ARBA00022679"/>
    </source>
</evidence>
<dbReference type="Pfam" id="PF00561">
    <property type="entry name" value="Abhydrolase_1"/>
    <property type="match status" value="1"/>
</dbReference>
<comment type="caution">
    <text evidence="5">The sequence shown here is derived from an EMBL/GenBank/DDBJ whole genome shotgun (WGS) entry which is preliminary data.</text>
</comment>
<comment type="pathway">
    <text evidence="2">Amino-acid biosynthesis; L-methionine biosynthesis via de novo pathway; O-acetyl-L-homoserine from L-homoserine: step 1/1.</text>
</comment>
<comment type="catalytic activity">
    <reaction evidence="2">
        <text>L-homoserine + acetyl-CoA = O-acetyl-L-homoserine + CoA</text>
        <dbReference type="Rhea" id="RHEA:13701"/>
        <dbReference type="ChEBI" id="CHEBI:57287"/>
        <dbReference type="ChEBI" id="CHEBI:57288"/>
        <dbReference type="ChEBI" id="CHEBI:57476"/>
        <dbReference type="ChEBI" id="CHEBI:57716"/>
        <dbReference type="EC" id="2.3.1.31"/>
    </reaction>
</comment>
<dbReference type="EC" id="2.3.1.31" evidence="2"/>
<comment type="similarity">
    <text evidence="2">Belongs to the AB hydrolase superfamily. MetX family.</text>
</comment>
<dbReference type="InterPro" id="IPR029058">
    <property type="entry name" value="AB_hydrolase_fold"/>
</dbReference>
<comment type="subcellular location">
    <subcellularLocation>
        <location evidence="2">Cytoplasm</location>
    </subcellularLocation>
</comment>
<keyword evidence="2" id="KW-0028">Amino-acid biosynthesis</keyword>
<dbReference type="Gene3D" id="1.10.1740.110">
    <property type="match status" value="1"/>
</dbReference>
<evidence type="ECO:0000313" key="5">
    <source>
        <dbReference type="EMBL" id="NGO38012.1"/>
    </source>
</evidence>
<reference evidence="5 6" key="1">
    <citation type="submission" date="2020-02" db="EMBL/GenBank/DDBJ databases">
        <title>Draft genome sequence of Limisphaera ngatamarikiensis NGM72.4T, a thermophilic Verrucomicrobia grouped in subdivision 3.</title>
        <authorList>
            <person name="Carere C.R."/>
            <person name="Steen J."/>
            <person name="Hugenholtz P."/>
            <person name="Stott M.B."/>
        </authorList>
    </citation>
    <scope>NUCLEOTIDE SEQUENCE [LARGE SCALE GENOMIC DNA]</scope>
    <source>
        <strain evidence="5 6">NGM72.4</strain>
    </source>
</reference>
<dbReference type="UniPathway" id="UPA00051">
    <property type="reaction ID" value="UER00074"/>
</dbReference>
<dbReference type="PANTHER" id="PTHR32268:SF11">
    <property type="entry name" value="HOMOSERINE O-ACETYLTRANSFERASE"/>
    <property type="match status" value="1"/>
</dbReference>
<dbReference type="GO" id="GO:0005737">
    <property type="term" value="C:cytoplasm"/>
    <property type="evidence" value="ECO:0007669"/>
    <property type="project" value="UniProtKB-SubCell"/>
</dbReference>
<organism evidence="5 6">
    <name type="scientific">Limisphaera ngatamarikiensis</name>
    <dbReference type="NCBI Taxonomy" id="1324935"/>
    <lineage>
        <taxon>Bacteria</taxon>
        <taxon>Pseudomonadati</taxon>
        <taxon>Verrucomicrobiota</taxon>
        <taxon>Verrucomicrobiia</taxon>
        <taxon>Limisphaerales</taxon>
        <taxon>Limisphaeraceae</taxon>
        <taxon>Limisphaera</taxon>
    </lineage>
</organism>
<dbReference type="PIRSF" id="PIRSF000443">
    <property type="entry name" value="Homoser_Ac_trans"/>
    <property type="match status" value="1"/>
</dbReference>
<dbReference type="HAMAP" id="MF_00296">
    <property type="entry name" value="MetX_acyltransf"/>
    <property type="match status" value="1"/>
</dbReference>
<feature type="binding site" evidence="2">
    <location>
        <position position="364"/>
    </location>
    <ligand>
        <name>substrate</name>
    </ligand>
</feature>